<proteinExistence type="predicted"/>
<reference evidence="1" key="2">
    <citation type="submission" date="2021-08" db="EMBL/GenBank/DDBJ databases">
        <authorList>
            <person name="Tani A."/>
            <person name="Ola A."/>
            <person name="Ogura Y."/>
            <person name="Katsura K."/>
            <person name="Hayashi T."/>
        </authorList>
    </citation>
    <scope>NUCLEOTIDE SEQUENCE</scope>
    <source>
        <strain evidence="1">JCM 32048</strain>
    </source>
</reference>
<dbReference type="EMBL" id="BPQJ01000064">
    <property type="protein sequence ID" value="GJD66419.1"/>
    <property type="molecule type" value="Genomic_DNA"/>
</dbReference>
<name>A0AA37HIH6_9HYPH</name>
<evidence type="ECO:0000313" key="2">
    <source>
        <dbReference type="Proteomes" id="UP001055286"/>
    </source>
</evidence>
<accession>A0AA37HIH6</accession>
<keyword evidence="2" id="KW-1185">Reference proteome</keyword>
<gene>
    <name evidence="1" type="ORF">MPEAHAMD_6616</name>
</gene>
<evidence type="ECO:0000313" key="1">
    <source>
        <dbReference type="EMBL" id="GJD66419.1"/>
    </source>
</evidence>
<sequence>MPAMPTQPLTSHLAPDPLGDARDLHASIAALRHLLMAQGRQFEAIERRLSPARSPAETGAMRLRALKAGGV</sequence>
<dbReference type="Proteomes" id="UP001055286">
    <property type="component" value="Unassembled WGS sequence"/>
</dbReference>
<protein>
    <submittedName>
        <fullName evidence="1">Uncharacterized protein</fullName>
    </submittedName>
</protein>
<organism evidence="1 2">
    <name type="scientific">Methylobacterium frigidaeris</name>
    <dbReference type="NCBI Taxonomy" id="2038277"/>
    <lineage>
        <taxon>Bacteria</taxon>
        <taxon>Pseudomonadati</taxon>
        <taxon>Pseudomonadota</taxon>
        <taxon>Alphaproteobacteria</taxon>
        <taxon>Hyphomicrobiales</taxon>
        <taxon>Methylobacteriaceae</taxon>
        <taxon>Methylobacterium</taxon>
    </lineage>
</organism>
<comment type="caution">
    <text evidence="1">The sequence shown here is derived from an EMBL/GenBank/DDBJ whole genome shotgun (WGS) entry which is preliminary data.</text>
</comment>
<reference evidence="1" key="1">
    <citation type="journal article" date="2016" name="Front. Microbiol.">
        <title>Genome Sequence of the Piezophilic, Mesophilic Sulfate-Reducing Bacterium Desulfovibrio indicus J2T.</title>
        <authorList>
            <person name="Cao J."/>
            <person name="Maignien L."/>
            <person name="Shao Z."/>
            <person name="Alain K."/>
            <person name="Jebbar M."/>
        </authorList>
    </citation>
    <scope>NUCLEOTIDE SEQUENCE</scope>
    <source>
        <strain evidence="1">JCM 32048</strain>
    </source>
</reference>
<dbReference type="AlphaFoldDB" id="A0AA37HIH6"/>